<organism evidence="1 2">
    <name type="scientific">Elaphomyces granulatus</name>
    <dbReference type="NCBI Taxonomy" id="519963"/>
    <lineage>
        <taxon>Eukaryota</taxon>
        <taxon>Fungi</taxon>
        <taxon>Dikarya</taxon>
        <taxon>Ascomycota</taxon>
        <taxon>Pezizomycotina</taxon>
        <taxon>Eurotiomycetes</taxon>
        <taxon>Eurotiomycetidae</taxon>
        <taxon>Eurotiales</taxon>
        <taxon>Elaphomycetaceae</taxon>
        <taxon>Elaphomyces</taxon>
    </lineage>
</organism>
<reference evidence="1 2" key="1">
    <citation type="journal article" date="2015" name="Environ. Microbiol.">
        <title>Metagenome sequence of Elaphomyces granulatus from sporocarp tissue reveals Ascomycota ectomycorrhizal fingerprints of genome expansion and a Proteobacteria-rich microbiome.</title>
        <authorList>
            <person name="Quandt C.A."/>
            <person name="Kohler A."/>
            <person name="Hesse C.N."/>
            <person name="Sharpton T.J."/>
            <person name="Martin F."/>
            <person name="Spatafora J.W."/>
        </authorList>
    </citation>
    <scope>NUCLEOTIDE SEQUENCE [LARGE SCALE GENOMIC DNA]</scope>
    <source>
        <strain evidence="1 2">OSC145934</strain>
    </source>
</reference>
<gene>
    <name evidence="1" type="ORF">Egran_05961</name>
</gene>
<dbReference type="Pfam" id="PF09447">
    <property type="entry name" value="Cnl2_NKP2"/>
    <property type="match status" value="1"/>
</dbReference>
<keyword evidence="2" id="KW-1185">Reference proteome</keyword>
<dbReference type="AlphaFoldDB" id="A0A232LQ98"/>
<evidence type="ECO:0008006" key="3">
    <source>
        <dbReference type="Google" id="ProtNLM"/>
    </source>
</evidence>
<dbReference type="GO" id="GO:0007059">
    <property type="term" value="P:chromosome segregation"/>
    <property type="evidence" value="ECO:0007669"/>
    <property type="project" value="TreeGrafter"/>
</dbReference>
<dbReference type="OrthoDB" id="2311687at2759"/>
<dbReference type="EMBL" id="NPHW01005925">
    <property type="protein sequence ID" value="OXV06274.1"/>
    <property type="molecule type" value="Genomic_DNA"/>
</dbReference>
<protein>
    <recommendedName>
        <fullName evidence="3">Cnl2/NKP2 family protein</fullName>
    </recommendedName>
</protein>
<dbReference type="GO" id="GO:0031511">
    <property type="term" value="C:Mis6-Sim4 complex"/>
    <property type="evidence" value="ECO:0007669"/>
    <property type="project" value="TreeGrafter"/>
</dbReference>
<dbReference type="PANTHER" id="PTHR28064">
    <property type="entry name" value="INNER KINETOCHORE SUBUNIT NKP2"/>
    <property type="match status" value="1"/>
</dbReference>
<dbReference type="PANTHER" id="PTHR28064:SF1">
    <property type="entry name" value="INNER KINETOCHORE SUBUNIT NKP2"/>
    <property type="match status" value="1"/>
</dbReference>
<dbReference type="InterPro" id="IPR018565">
    <property type="entry name" value="Nkp2/Cnl2"/>
</dbReference>
<name>A0A232LQ98_9EURO</name>
<sequence length="196" mass="21982">MAPSEESILNNFLLSPASLPTIISLQKFTELFPRRLQSHPQIRLLYRELQERRSQDMDLVRENIKAEVDRGGGQRAELRKALKTSGVDGITDSQQREVDMDFQLIGEGPKAHREECHTLSSLLTEMENAGEALQQEIATVERDATTTLQELDTIVSELSDFRYGRFNKPAGAADDVVSEAIKGLRSLEDACYNSES</sequence>
<comment type="caution">
    <text evidence="1">The sequence shown here is derived from an EMBL/GenBank/DDBJ whole genome shotgun (WGS) entry which is preliminary data.</text>
</comment>
<evidence type="ECO:0000313" key="2">
    <source>
        <dbReference type="Proteomes" id="UP000243515"/>
    </source>
</evidence>
<dbReference type="Proteomes" id="UP000243515">
    <property type="component" value="Unassembled WGS sequence"/>
</dbReference>
<proteinExistence type="predicted"/>
<evidence type="ECO:0000313" key="1">
    <source>
        <dbReference type="EMBL" id="OXV06274.1"/>
    </source>
</evidence>
<accession>A0A232LQ98</accession>